<dbReference type="Pfam" id="PF14291">
    <property type="entry name" value="DUF4371"/>
    <property type="match status" value="1"/>
</dbReference>
<evidence type="ECO:0000259" key="2">
    <source>
        <dbReference type="SMART" id="SM00597"/>
    </source>
</evidence>
<feature type="compositionally biased region" description="Low complexity" evidence="1">
    <location>
        <begin position="78"/>
        <end position="90"/>
    </location>
</feature>
<dbReference type="Proteomes" id="UP000478052">
    <property type="component" value="Unassembled WGS sequence"/>
</dbReference>
<dbReference type="SMART" id="SM00597">
    <property type="entry name" value="ZnF_TTF"/>
    <property type="match status" value="1"/>
</dbReference>
<dbReference type="PANTHER" id="PTHR45749">
    <property type="match status" value="1"/>
</dbReference>
<reference evidence="3 4" key="1">
    <citation type="submission" date="2019-08" db="EMBL/GenBank/DDBJ databases">
        <title>Whole genome of Aphis craccivora.</title>
        <authorList>
            <person name="Voronova N.V."/>
            <person name="Shulinski R.S."/>
            <person name="Bandarenka Y.V."/>
            <person name="Zhorov D.G."/>
            <person name="Warner D."/>
        </authorList>
    </citation>
    <scope>NUCLEOTIDE SEQUENCE [LARGE SCALE GENOMIC DNA]</scope>
    <source>
        <strain evidence="3">180601</strain>
        <tissue evidence="3">Whole Body</tissue>
    </source>
</reference>
<comment type="caution">
    <text evidence="3">The sequence shown here is derived from an EMBL/GenBank/DDBJ whole genome shotgun (WGS) entry which is preliminary data.</text>
</comment>
<feature type="domain" description="TTF-type" evidence="2">
    <location>
        <begin position="174"/>
        <end position="261"/>
    </location>
</feature>
<dbReference type="InterPro" id="IPR006580">
    <property type="entry name" value="Znf_TTF"/>
</dbReference>
<dbReference type="SUPFAM" id="SSF53098">
    <property type="entry name" value="Ribonuclease H-like"/>
    <property type="match status" value="1"/>
</dbReference>
<feature type="non-terminal residue" evidence="3">
    <location>
        <position position="693"/>
    </location>
</feature>
<keyword evidence="4" id="KW-1185">Reference proteome</keyword>
<evidence type="ECO:0000313" key="4">
    <source>
        <dbReference type="Proteomes" id="UP000478052"/>
    </source>
</evidence>
<dbReference type="AlphaFoldDB" id="A0A6G0W9C7"/>
<dbReference type="EMBL" id="VUJU01008951">
    <property type="protein sequence ID" value="KAF0723719.1"/>
    <property type="molecule type" value="Genomic_DNA"/>
</dbReference>
<dbReference type="InterPro" id="IPR012337">
    <property type="entry name" value="RNaseH-like_sf"/>
</dbReference>
<protein>
    <recommendedName>
        <fullName evidence="2">TTF-type domain-containing protein</fullName>
    </recommendedName>
</protein>
<accession>A0A6G0W9C7</accession>
<dbReference type="OrthoDB" id="6605751at2759"/>
<dbReference type="InterPro" id="IPR025398">
    <property type="entry name" value="DUF4371"/>
</dbReference>
<gene>
    <name evidence="3" type="ORF">FWK35_00027156</name>
</gene>
<name>A0A6G0W9C7_APHCR</name>
<feature type="compositionally biased region" description="Basic and acidic residues" evidence="1">
    <location>
        <begin position="16"/>
        <end position="31"/>
    </location>
</feature>
<evidence type="ECO:0000256" key="1">
    <source>
        <dbReference type="SAM" id="MobiDB-lite"/>
    </source>
</evidence>
<evidence type="ECO:0000313" key="3">
    <source>
        <dbReference type="EMBL" id="KAF0723719.1"/>
    </source>
</evidence>
<proteinExistence type="predicted"/>
<feature type="region of interest" description="Disordered" evidence="1">
    <location>
        <begin position="72"/>
        <end position="94"/>
    </location>
</feature>
<feature type="region of interest" description="Disordered" evidence="1">
    <location>
        <begin position="1"/>
        <end position="31"/>
    </location>
</feature>
<sequence>MSNIPTTPKKLSGAVYRKEAKKRQEKEEEVLKKTRRINDYFQQQSGNMPANKISVIENVEVQNEDAYLAMNTSDNYMNSPTPNLPTSTTNIESNPSESIIQHEPIAEASKLPEPEGKSATHSGYISSDLAEWIIKDTTIEILLARGINQNLNCDFTEIRIFYEPGKFRSLNKNNFRRKLKNGEEYDRKYLIYSPSKKSLFCMPCRLFGGKSSLVKEEGCDDWKTINQILSLHENSKDHYICQKAMLDRSRANAWSWQVIKKLSSRGLAFRGHDERFGSSHNGNYMTCLELLAEFDQFLANYITTRRNPGKGNTSYLSSTICDEFINLMAKHVTNKIVNEIKQCKYFSIVVDSTPDISHIDQLSSHKSENMEDAVLSLLENLEIDINNCRGQSYDNASNMSGAYTGLQARIVKHNSLAMYVPCSAHSLNSVGSCGAECVPEVSAFFNTIQTIFTFFAASTNKWNIFTSSLKNGQTVLKRANGTRWSSKHDACKSLATCREEVIQSLSKIRDDMMEKPATWSESKERFNATSKSLQSIKINLETVVHLYRSLTDFVIQLRNEVIFEEFINKARQLISEEYKIDMKRAKTRSLLPGETRKNETKPQNGKDNLRINVYYPILDCIQVELKKRQLAYTEMLYKDDLDENFLTEVMHFKEYEISNFEQFIEQKLEQTFPNIFIALRMFLSMAVSNCTAE</sequence>
<organism evidence="3 4">
    <name type="scientific">Aphis craccivora</name>
    <name type="common">Cowpea aphid</name>
    <dbReference type="NCBI Taxonomy" id="307492"/>
    <lineage>
        <taxon>Eukaryota</taxon>
        <taxon>Metazoa</taxon>
        <taxon>Ecdysozoa</taxon>
        <taxon>Arthropoda</taxon>
        <taxon>Hexapoda</taxon>
        <taxon>Insecta</taxon>
        <taxon>Pterygota</taxon>
        <taxon>Neoptera</taxon>
        <taxon>Paraneoptera</taxon>
        <taxon>Hemiptera</taxon>
        <taxon>Sternorrhyncha</taxon>
        <taxon>Aphidomorpha</taxon>
        <taxon>Aphidoidea</taxon>
        <taxon>Aphididae</taxon>
        <taxon>Aphidini</taxon>
        <taxon>Aphis</taxon>
        <taxon>Aphis</taxon>
    </lineage>
</organism>
<dbReference type="PANTHER" id="PTHR45749:SF23">
    <property type="entry name" value="ZINC FINGER MYM-TYPE PROTEIN 1-LIKE"/>
    <property type="match status" value="1"/>
</dbReference>